<dbReference type="InterPro" id="IPR036034">
    <property type="entry name" value="PDZ_sf"/>
</dbReference>
<protein>
    <recommendedName>
        <fullName evidence="1">PDZ domain-containing protein</fullName>
    </recommendedName>
</protein>
<dbReference type="GO" id="GO:0042609">
    <property type="term" value="F:CD4 receptor binding"/>
    <property type="evidence" value="ECO:0007669"/>
    <property type="project" value="TreeGrafter"/>
</dbReference>
<reference evidence="2" key="2">
    <citation type="submission" date="2025-08" db="UniProtKB">
        <authorList>
            <consortium name="Ensembl"/>
        </authorList>
    </citation>
    <scope>IDENTIFICATION</scope>
</reference>
<dbReference type="GO" id="GO:0050930">
    <property type="term" value="P:induction of positive chemotaxis"/>
    <property type="evidence" value="ECO:0007669"/>
    <property type="project" value="InterPro"/>
</dbReference>
<reference evidence="3" key="1">
    <citation type="submission" date="2018-12" db="EMBL/GenBank/DDBJ databases">
        <authorList>
            <person name="Yazar S."/>
        </authorList>
    </citation>
    <scope>NUCLEOTIDE SEQUENCE [LARGE SCALE GENOMIC DNA]</scope>
</reference>
<dbReference type="InterPro" id="IPR055287">
    <property type="entry name" value="IL-16-like"/>
</dbReference>
<evidence type="ECO:0000313" key="2">
    <source>
        <dbReference type="Ensembl" id="ENSVURP00010031247.1"/>
    </source>
</evidence>
<dbReference type="GO" id="GO:0005125">
    <property type="term" value="F:cytokine activity"/>
    <property type="evidence" value="ECO:0007669"/>
    <property type="project" value="InterPro"/>
</dbReference>
<dbReference type="AlphaFoldDB" id="A0A4X2MBN7"/>
<dbReference type="InterPro" id="IPR001478">
    <property type="entry name" value="PDZ"/>
</dbReference>
<evidence type="ECO:0000313" key="3">
    <source>
        <dbReference type="Proteomes" id="UP000314987"/>
    </source>
</evidence>
<dbReference type="Proteomes" id="UP000314987">
    <property type="component" value="Unassembled WGS sequence"/>
</dbReference>
<dbReference type="Pfam" id="PF00595">
    <property type="entry name" value="PDZ"/>
    <property type="match status" value="1"/>
</dbReference>
<proteinExistence type="predicted"/>
<dbReference type="GO" id="GO:0030595">
    <property type="term" value="P:leukocyte chemotaxis"/>
    <property type="evidence" value="ECO:0007669"/>
    <property type="project" value="TreeGrafter"/>
</dbReference>
<feature type="domain" description="PDZ" evidence="1">
    <location>
        <begin position="34"/>
        <end position="105"/>
    </location>
</feature>
<dbReference type="SUPFAM" id="SSF50156">
    <property type="entry name" value="PDZ domain-like"/>
    <property type="match status" value="1"/>
</dbReference>
<dbReference type="Ensembl" id="ENSVURT00010035593.1">
    <property type="protein sequence ID" value="ENSVURP00010031247.1"/>
    <property type="gene ID" value="ENSVURG00010023908.1"/>
</dbReference>
<sequence>MQEGEKELHFSIESASSAVSEVSTESTTEVTICTVTVKKTSASLGFNLEGGKGSIHGDKHISVNRIFKRVASEQGDAVQPGDEILQFNTTTMQVITSFEAWNIIKFLPDGCFTLVITGYHQLSGTSSSSRLSRK</sequence>
<evidence type="ECO:0000259" key="1">
    <source>
        <dbReference type="PROSITE" id="PS50106"/>
    </source>
</evidence>
<accession>A0A4X2MBN7</accession>
<dbReference type="PROSITE" id="PS50106">
    <property type="entry name" value="PDZ"/>
    <property type="match status" value="1"/>
</dbReference>
<keyword evidence="3" id="KW-1185">Reference proteome</keyword>
<dbReference type="FunFam" id="2.30.42.10:FF:000147">
    <property type="entry name" value="Pro-interleukin-16"/>
    <property type="match status" value="1"/>
</dbReference>
<dbReference type="STRING" id="29139.ENSVURP00010031247"/>
<dbReference type="Gene3D" id="2.30.42.10">
    <property type="match status" value="1"/>
</dbReference>
<dbReference type="PANTHER" id="PTHR48484">
    <property type="entry name" value="PRO-INTERLEUKIN-16"/>
    <property type="match status" value="1"/>
</dbReference>
<dbReference type="GeneTree" id="ENSGT00940000156178"/>
<organism evidence="2 3">
    <name type="scientific">Vombatus ursinus</name>
    <name type="common">Common wombat</name>
    <dbReference type="NCBI Taxonomy" id="29139"/>
    <lineage>
        <taxon>Eukaryota</taxon>
        <taxon>Metazoa</taxon>
        <taxon>Chordata</taxon>
        <taxon>Craniata</taxon>
        <taxon>Vertebrata</taxon>
        <taxon>Euteleostomi</taxon>
        <taxon>Mammalia</taxon>
        <taxon>Metatheria</taxon>
        <taxon>Diprotodontia</taxon>
        <taxon>Vombatidae</taxon>
        <taxon>Vombatus</taxon>
    </lineage>
</organism>
<name>A0A4X2MBN7_VOMUR</name>
<dbReference type="OMA" id="ITSFEAW"/>
<reference evidence="2" key="3">
    <citation type="submission" date="2025-09" db="UniProtKB">
        <authorList>
            <consortium name="Ensembl"/>
        </authorList>
    </citation>
    <scope>IDENTIFICATION</scope>
</reference>
<dbReference type="PANTHER" id="PTHR48484:SF2">
    <property type="entry name" value="PRO-INTERLEUKIN-16"/>
    <property type="match status" value="1"/>
</dbReference>